<dbReference type="CDD" id="cd19903">
    <property type="entry name" value="DSRM_EIF2AK2_rpt1"/>
    <property type="match status" value="1"/>
</dbReference>
<dbReference type="InterPro" id="IPR014720">
    <property type="entry name" value="dsRBD_dom"/>
</dbReference>
<reference evidence="6" key="1">
    <citation type="submission" date="2025-08" db="UniProtKB">
        <authorList>
            <consortium name="RefSeq"/>
        </authorList>
    </citation>
    <scope>IDENTIFICATION</scope>
</reference>
<dbReference type="PANTHER" id="PTHR46205">
    <property type="entry name" value="LOQUACIOUS, ISOFORM B"/>
    <property type="match status" value="1"/>
</dbReference>
<proteinExistence type="predicted"/>
<dbReference type="SMART" id="SM00358">
    <property type="entry name" value="DSRM"/>
    <property type="match status" value="2"/>
</dbReference>
<dbReference type="Gene3D" id="3.30.160.20">
    <property type="match status" value="2"/>
</dbReference>
<evidence type="ECO:0000256" key="3">
    <source>
        <dbReference type="SAM" id="MobiDB-lite"/>
    </source>
</evidence>
<feature type="domain" description="DRBM" evidence="4">
    <location>
        <begin position="102"/>
        <end position="170"/>
    </location>
</feature>
<sequence>MASSPAVPRNYLANLNEYCQRSRLKLEYKDVSVTGPPHDLTFTVMVVIEKKEYTPATGKSKKEAKSCAAKLAWDAIHQEMEASSPPPQPLQCAALDMTPSVNYISLLNEYALKNKVSVQYPLKNKIGEDHKPNFFCACEIDGKVYGEGTGQNKQKAKLNAAKQAYEKLLTQPVFRPEQSAASINPSLSNSHETSEVTFMNGTDSGLESKGINDKLTTEIDAVQVSPRDPAVKSKRKDTPLAPKFSKLQLREPRESKYTINK</sequence>
<accession>A0ABM1LFE6</accession>
<evidence type="ECO:0000259" key="4">
    <source>
        <dbReference type="PROSITE" id="PS50137"/>
    </source>
</evidence>
<dbReference type="GeneID" id="107125743"/>
<evidence type="ECO:0000256" key="2">
    <source>
        <dbReference type="PROSITE-ProRule" id="PRU00266"/>
    </source>
</evidence>
<organism evidence="5 6">
    <name type="scientific">Gekko japonicus</name>
    <name type="common">Schlegel's Japanese gecko</name>
    <dbReference type="NCBI Taxonomy" id="146911"/>
    <lineage>
        <taxon>Eukaryota</taxon>
        <taxon>Metazoa</taxon>
        <taxon>Chordata</taxon>
        <taxon>Craniata</taxon>
        <taxon>Vertebrata</taxon>
        <taxon>Euteleostomi</taxon>
        <taxon>Lepidosauria</taxon>
        <taxon>Squamata</taxon>
        <taxon>Bifurcata</taxon>
        <taxon>Gekkota</taxon>
        <taxon>Gekkonidae</taxon>
        <taxon>Gekkoninae</taxon>
        <taxon>Gekko</taxon>
    </lineage>
</organism>
<dbReference type="PANTHER" id="PTHR46205:SF3">
    <property type="entry name" value="LOQUACIOUS, ISOFORM B"/>
    <property type="match status" value="1"/>
</dbReference>
<keyword evidence="5" id="KW-1185">Reference proteome</keyword>
<feature type="non-terminal residue" evidence="6">
    <location>
        <position position="261"/>
    </location>
</feature>
<dbReference type="Proteomes" id="UP000694871">
    <property type="component" value="Unplaced"/>
</dbReference>
<dbReference type="Pfam" id="PF00035">
    <property type="entry name" value="dsrm"/>
    <property type="match status" value="2"/>
</dbReference>
<evidence type="ECO:0000256" key="1">
    <source>
        <dbReference type="ARBA" id="ARBA00022884"/>
    </source>
</evidence>
<keyword evidence="1 2" id="KW-0694">RNA-binding</keyword>
<dbReference type="InterPro" id="IPR044452">
    <property type="entry name" value="EIF2AK2_DSRM_1"/>
</dbReference>
<evidence type="ECO:0000313" key="6">
    <source>
        <dbReference type="RefSeq" id="XP_015284683.1"/>
    </source>
</evidence>
<feature type="region of interest" description="Disordered" evidence="3">
    <location>
        <begin position="179"/>
        <end position="261"/>
    </location>
</feature>
<feature type="compositionally biased region" description="Basic and acidic residues" evidence="3">
    <location>
        <begin position="248"/>
        <end position="261"/>
    </location>
</feature>
<evidence type="ECO:0000313" key="5">
    <source>
        <dbReference type="Proteomes" id="UP000694871"/>
    </source>
</evidence>
<dbReference type="SUPFAM" id="SSF54768">
    <property type="entry name" value="dsRNA-binding domain-like"/>
    <property type="match status" value="2"/>
</dbReference>
<dbReference type="PROSITE" id="PS50137">
    <property type="entry name" value="DS_RBD"/>
    <property type="match status" value="2"/>
</dbReference>
<name>A0ABM1LFE6_GEKJA</name>
<dbReference type="RefSeq" id="XP_015284683.1">
    <property type="nucleotide sequence ID" value="XM_015429197.1"/>
</dbReference>
<feature type="compositionally biased region" description="Polar residues" evidence="3">
    <location>
        <begin position="179"/>
        <end position="205"/>
    </location>
</feature>
<dbReference type="InterPro" id="IPR051247">
    <property type="entry name" value="RLC_Component"/>
</dbReference>
<feature type="domain" description="DRBM" evidence="4">
    <location>
        <begin position="10"/>
        <end position="78"/>
    </location>
</feature>
<gene>
    <name evidence="6" type="primary">LOC107125743</name>
</gene>
<protein>
    <submittedName>
        <fullName evidence="6">Interferon-induced, double-stranded RNA-activated protein kinase-like</fullName>
    </submittedName>
</protein>